<dbReference type="InterPro" id="IPR000620">
    <property type="entry name" value="EamA_dom"/>
</dbReference>
<dbReference type="AlphaFoldDB" id="A0A7J6VMT2"/>
<dbReference type="PANTHER" id="PTHR31218">
    <property type="entry name" value="WAT1-RELATED PROTEIN"/>
    <property type="match status" value="1"/>
</dbReference>
<reference evidence="8 9" key="1">
    <citation type="submission" date="2020-06" db="EMBL/GenBank/DDBJ databases">
        <title>Transcriptomic and genomic resources for Thalictrum thalictroides and T. hernandezii: Facilitating candidate gene discovery in an emerging model plant lineage.</title>
        <authorList>
            <person name="Arias T."/>
            <person name="Riano-Pachon D.M."/>
            <person name="Di Stilio V.S."/>
        </authorList>
    </citation>
    <scope>NUCLEOTIDE SEQUENCE [LARGE SCALE GENOMIC DNA]</scope>
    <source>
        <strain evidence="9">cv. WT478/WT964</strain>
        <tissue evidence="8">Leaves</tissue>
    </source>
</reference>
<keyword evidence="9" id="KW-1185">Reference proteome</keyword>
<evidence type="ECO:0000256" key="1">
    <source>
        <dbReference type="ARBA" id="ARBA00004141"/>
    </source>
</evidence>
<feature type="transmembrane region" description="Helical" evidence="6">
    <location>
        <begin position="144"/>
        <end position="162"/>
    </location>
</feature>
<dbReference type="GO" id="GO:0022857">
    <property type="term" value="F:transmembrane transporter activity"/>
    <property type="evidence" value="ECO:0007669"/>
    <property type="project" value="InterPro"/>
</dbReference>
<dbReference type="InterPro" id="IPR030184">
    <property type="entry name" value="WAT1-related"/>
</dbReference>
<name>A0A7J6VMT2_THATH</name>
<dbReference type="Proteomes" id="UP000554482">
    <property type="component" value="Unassembled WGS sequence"/>
</dbReference>
<keyword evidence="3 6" id="KW-0812">Transmembrane</keyword>
<accession>A0A7J6VMT2</accession>
<dbReference type="SUPFAM" id="SSF103481">
    <property type="entry name" value="Multidrug resistance efflux transporter EmrE"/>
    <property type="match status" value="1"/>
</dbReference>
<dbReference type="GO" id="GO:0016020">
    <property type="term" value="C:membrane"/>
    <property type="evidence" value="ECO:0007669"/>
    <property type="project" value="UniProtKB-SubCell"/>
</dbReference>
<protein>
    <recommendedName>
        <fullName evidence="6">WAT1-related protein</fullName>
    </recommendedName>
</protein>
<feature type="transmembrane region" description="Helical" evidence="6">
    <location>
        <begin position="46"/>
        <end position="68"/>
    </location>
</feature>
<evidence type="ECO:0000256" key="6">
    <source>
        <dbReference type="RuleBase" id="RU363077"/>
    </source>
</evidence>
<comment type="similarity">
    <text evidence="2 6">Belongs to the drug/metabolite transporter (DMT) superfamily. Plant drug/metabolite exporter (P-DME) (TC 2.A.7.4) family.</text>
</comment>
<dbReference type="OrthoDB" id="1727045at2759"/>
<feature type="transmembrane region" description="Helical" evidence="6">
    <location>
        <begin position="80"/>
        <end position="101"/>
    </location>
</feature>
<comment type="caution">
    <text evidence="8">The sequence shown here is derived from an EMBL/GenBank/DDBJ whole genome shotgun (WGS) entry which is preliminary data.</text>
</comment>
<evidence type="ECO:0000313" key="8">
    <source>
        <dbReference type="EMBL" id="KAF5186409.1"/>
    </source>
</evidence>
<proteinExistence type="inferred from homology"/>
<evidence type="ECO:0000256" key="4">
    <source>
        <dbReference type="ARBA" id="ARBA00022989"/>
    </source>
</evidence>
<evidence type="ECO:0000256" key="2">
    <source>
        <dbReference type="ARBA" id="ARBA00007635"/>
    </source>
</evidence>
<feature type="transmembrane region" description="Helical" evidence="6">
    <location>
        <begin position="12"/>
        <end position="31"/>
    </location>
</feature>
<keyword evidence="4 6" id="KW-1133">Transmembrane helix</keyword>
<comment type="subcellular location">
    <subcellularLocation>
        <location evidence="1 6">Membrane</location>
        <topology evidence="1 6">Multi-pass membrane protein</topology>
    </subcellularLocation>
</comment>
<sequence length="204" mass="22511">MEKLDLRTRSSQAKTLGTIVSITGAIIVTLYKGQAIHQLVLPSPKSTWVIGGLLLTADWLLISVRNIVQTAIVKEYPAELTITFFYCLFSTVQSAIFTLIAERDLSVWRLKPDVKLIAVVYAAIFGSVLANLVHAWCLRIKGPIYVSIFKPFGIVVAVIMSVTILREALYMGSVLGSIVISLGFYGVIWGKSKEEKVFEDKSIS</sequence>
<dbReference type="InterPro" id="IPR037185">
    <property type="entry name" value="EmrE-like"/>
</dbReference>
<evidence type="ECO:0000259" key="7">
    <source>
        <dbReference type="Pfam" id="PF00892"/>
    </source>
</evidence>
<feature type="domain" description="EamA" evidence="7">
    <location>
        <begin position="63"/>
        <end position="188"/>
    </location>
</feature>
<feature type="non-terminal residue" evidence="8">
    <location>
        <position position="1"/>
    </location>
</feature>
<gene>
    <name evidence="8" type="ORF">FRX31_024004</name>
</gene>
<evidence type="ECO:0000256" key="3">
    <source>
        <dbReference type="ARBA" id="ARBA00022692"/>
    </source>
</evidence>
<evidence type="ECO:0000313" key="9">
    <source>
        <dbReference type="Proteomes" id="UP000554482"/>
    </source>
</evidence>
<feature type="transmembrane region" description="Helical" evidence="6">
    <location>
        <begin position="168"/>
        <end position="188"/>
    </location>
</feature>
<dbReference type="EMBL" id="JABWDY010029338">
    <property type="protein sequence ID" value="KAF5186409.1"/>
    <property type="molecule type" value="Genomic_DNA"/>
</dbReference>
<dbReference type="Pfam" id="PF00892">
    <property type="entry name" value="EamA"/>
    <property type="match status" value="1"/>
</dbReference>
<evidence type="ECO:0000256" key="5">
    <source>
        <dbReference type="ARBA" id="ARBA00023136"/>
    </source>
</evidence>
<organism evidence="8 9">
    <name type="scientific">Thalictrum thalictroides</name>
    <name type="common">Rue-anemone</name>
    <name type="synonym">Anemone thalictroides</name>
    <dbReference type="NCBI Taxonomy" id="46969"/>
    <lineage>
        <taxon>Eukaryota</taxon>
        <taxon>Viridiplantae</taxon>
        <taxon>Streptophyta</taxon>
        <taxon>Embryophyta</taxon>
        <taxon>Tracheophyta</taxon>
        <taxon>Spermatophyta</taxon>
        <taxon>Magnoliopsida</taxon>
        <taxon>Ranunculales</taxon>
        <taxon>Ranunculaceae</taxon>
        <taxon>Thalictroideae</taxon>
        <taxon>Thalictrum</taxon>
    </lineage>
</organism>
<feature type="transmembrane region" description="Helical" evidence="6">
    <location>
        <begin position="116"/>
        <end position="137"/>
    </location>
</feature>
<keyword evidence="5 6" id="KW-0472">Membrane</keyword>